<feature type="region of interest" description="Disordered" evidence="1">
    <location>
        <begin position="91"/>
        <end position="127"/>
    </location>
</feature>
<reference evidence="3 4" key="1">
    <citation type="submission" date="2020-08" db="EMBL/GenBank/DDBJ databases">
        <authorList>
            <person name="Liu C."/>
            <person name="Sun Q."/>
        </authorList>
    </citation>
    <scope>NUCLEOTIDE SEQUENCE [LARGE SCALE GENOMIC DNA]</scope>
    <source>
        <strain evidence="3 4">NSJ-62</strain>
    </source>
</reference>
<feature type="chain" id="PRO_5039649885" evidence="2">
    <location>
        <begin position="33"/>
        <end position="386"/>
    </location>
</feature>
<dbReference type="EMBL" id="CP060490">
    <property type="protein sequence ID" value="QNL44153.1"/>
    <property type="molecule type" value="Genomic_DNA"/>
</dbReference>
<dbReference type="Pfam" id="PF07454">
    <property type="entry name" value="SpoIIP"/>
    <property type="match status" value="1"/>
</dbReference>
<feature type="signal peptide" evidence="2">
    <location>
        <begin position="1"/>
        <end position="32"/>
    </location>
</feature>
<evidence type="ECO:0000313" key="3">
    <source>
        <dbReference type="EMBL" id="QNL44153.1"/>
    </source>
</evidence>
<dbReference type="NCBIfam" id="TIGR02867">
    <property type="entry name" value="spore_II_P"/>
    <property type="match status" value="1"/>
</dbReference>
<dbReference type="InterPro" id="IPR010897">
    <property type="entry name" value="Spore_II_P"/>
</dbReference>
<keyword evidence="2" id="KW-0732">Signal</keyword>
<gene>
    <name evidence="3" type="ORF">H8790_12035</name>
</gene>
<organism evidence="3 4">
    <name type="scientific">Oscillibacter hominis</name>
    <dbReference type="NCBI Taxonomy" id="2763056"/>
    <lineage>
        <taxon>Bacteria</taxon>
        <taxon>Bacillati</taxon>
        <taxon>Bacillota</taxon>
        <taxon>Clostridia</taxon>
        <taxon>Eubacteriales</taxon>
        <taxon>Oscillospiraceae</taxon>
        <taxon>Oscillibacter</taxon>
    </lineage>
</organism>
<proteinExistence type="predicted"/>
<name>A0A7G9B3M2_9FIRM</name>
<evidence type="ECO:0000256" key="2">
    <source>
        <dbReference type="SAM" id="SignalP"/>
    </source>
</evidence>
<dbReference type="KEGG" id="ohi:H8790_12035"/>
<protein>
    <submittedName>
        <fullName evidence="3">Stage II sporulation protein P</fullName>
    </submittedName>
</protein>
<dbReference type="Proteomes" id="UP000515960">
    <property type="component" value="Chromosome"/>
</dbReference>
<sequence>MNSRRPKNTQRIRRILAIGACAVTLWTAAVTANSESLLGAVTALRTQGPVQALRWELGDFFTLSDLSPATVLAIAESPLLLSAREQILRRQESDLSEQSQPSDTDTEPVAEEPVEPETPPGVDNGIPARTLIPSSPAGYTVVGGVYISNSTDHVLDTAALGSGTFDASLTDEEPQILILHTHGSEAYTLPPGQSYEPSGNHRTTDTKYNVVRVGDEMADVFAEAGISVLHDRTLYDYPEYSGAYGRALTAIDAYMAQYPSIRFILDVHRDAIEDSDGNQYKVVSVVDNVGTAAQVSIVMGSDGSGLPHDRWMENLKLAVAVQQNIVNAYPTLMRPVVLRNSRYNQHVTTGSMLVEMGAAGNSLDEALLAARLFTEQFIQVLEAKNK</sequence>
<dbReference type="AlphaFoldDB" id="A0A7G9B3M2"/>
<dbReference type="RefSeq" id="WP_187332754.1">
    <property type="nucleotide sequence ID" value="NZ_CP060490.1"/>
</dbReference>
<dbReference type="SUPFAM" id="SSF53187">
    <property type="entry name" value="Zn-dependent exopeptidases"/>
    <property type="match status" value="1"/>
</dbReference>
<feature type="compositionally biased region" description="Acidic residues" evidence="1">
    <location>
        <begin position="104"/>
        <end position="115"/>
    </location>
</feature>
<evidence type="ECO:0000313" key="4">
    <source>
        <dbReference type="Proteomes" id="UP000515960"/>
    </source>
</evidence>
<evidence type="ECO:0000256" key="1">
    <source>
        <dbReference type="SAM" id="MobiDB-lite"/>
    </source>
</evidence>
<keyword evidence="4" id="KW-1185">Reference proteome</keyword>
<accession>A0A7G9B3M2</accession>